<evidence type="ECO:0000313" key="1">
    <source>
        <dbReference type="EMBL" id="ENW72376.1"/>
    </source>
</evidence>
<name>N9L1Q5_ACIBA</name>
<dbReference type="PATRIC" id="fig|1217629.3.peg.1989"/>
<dbReference type="RefSeq" id="WP_005138804.1">
    <property type="nucleotide sequence ID" value="NZ_KB849947.1"/>
</dbReference>
<dbReference type="Proteomes" id="UP000013021">
    <property type="component" value="Unassembled WGS sequence"/>
</dbReference>
<evidence type="ECO:0000313" key="2">
    <source>
        <dbReference type="Proteomes" id="UP000013021"/>
    </source>
</evidence>
<proteinExistence type="predicted"/>
<sequence length="67" mass="7677">MLISNPTRKGDGTHWSHWIGDKTSEAARFAYVASSRPKYVLVWCVKKLKPLEKTELESLGFEILDIK</sequence>
<dbReference type="AlphaFoldDB" id="N9L1Q5"/>
<dbReference type="EMBL" id="APRE01000038">
    <property type="protein sequence ID" value="ENW72376.1"/>
    <property type="molecule type" value="Genomic_DNA"/>
</dbReference>
<dbReference type="HOGENOM" id="CLU_2802541_0_0_6"/>
<accession>N9L1Q5</accession>
<protein>
    <submittedName>
        <fullName evidence="1">Uncharacterized protein</fullName>
    </submittedName>
</protein>
<comment type="caution">
    <text evidence="1">The sequence shown here is derived from an EMBL/GenBank/DDBJ whole genome shotgun (WGS) entry which is preliminary data.</text>
</comment>
<organism evidence="1 2">
    <name type="scientific">Acinetobacter baumannii NIPH 80</name>
    <dbReference type="NCBI Taxonomy" id="1217629"/>
    <lineage>
        <taxon>Bacteria</taxon>
        <taxon>Pseudomonadati</taxon>
        <taxon>Pseudomonadota</taxon>
        <taxon>Gammaproteobacteria</taxon>
        <taxon>Moraxellales</taxon>
        <taxon>Moraxellaceae</taxon>
        <taxon>Acinetobacter</taxon>
        <taxon>Acinetobacter calcoaceticus/baumannii complex</taxon>
    </lineage>
</organism>
<reference evidence="1 2" key="1">
    <citation type="submission" date="2013-02" db="EMBL/GenBank/DDBJ databases">
        <title>The Genome Sequence of Acinetobacter baumannii NIPH 80.</title>
        <authorList>
            <consortium name="The Broad Institute Genome Sequencing Platform"/>
            <consortium name="The Broad Institute Genome Sequencing Center for Infectious Disease"/>
            <person name="Cerqueira G."/>
            <person name="Feldgarden M."/>
            <person name="Courvalin P."/>
            <person name="Perichon B."/>
            <person name="Grillot-Courvalin C."/>
            <person name="Clermont D."/>
            <person name="Rocha E."/>
            <person name="Yoon E.-J."/>
            <person name="Nemec A."/>
            <person name="Walker B."/>
            <person name="Young S.K."/>
            <person name="Zeng Q."/>
            <person name="Gargeya S."/>
            <person name="Fitzgerald M."/>
            <person name="Haas B."/>
            <person name="Abouelleil A."/>
            <person name="Alvarado L."/>
            <person name="Arachchi H.M."/>
            <person name="Berlin A.M."/>
            <person name="Chapman S.B."/>
            <person name="Dewar J."/>
            <person name="Goldberg J."/>
            <person name="Griggs A."/>
            <person name="Gujja S."/>
            <person name="Hansen M."/>
            <person name="Howarth C."/>
            <person name="Imamovic A."/>
            <person name="Larimer J."/>
            <person name="McCowan C."/>
            <person name="Murphy C."/>
            <person name="Neiman D."/>
            <person name="Pearson M."/>
            <person name="Priest M."/>
            <person name="Roberts A."/>
            <person name="Saif S."/>
            <person name="Shea T."/>
            <person name="Sisk P."/>
            <person name="Sykes S."/>
            <person name="Wortman J."/>
            <person name="Nusbaum C."/>
            <person name="Birren B."/>
        </authorList>
    </citation>
    <scope>NUCLEOTIDE SEQUENCE [LARGE SCALE GENOMIC DNA]</scope>
    <source>
        <strain evidence="1 2">NIPH 80</strain>
    </source>
</reference>
<gene>
    <name evidence="1" type="ORF">F913_02061</name>
</gene>